<dbReference type="InterPro" id="IPR013083">
    <property type="entry name" value="Znf_RING/FYVE/PHD"/>
</dbReference>
<accession>A0A0L0UXR5</accession>
<evidence type="ECO:0000313" key="3">
    <source>
        <dbReference type="Proteomes" id="UP000054564"/>
    </source>
</evidence>
<organism evidence="2 3">
    <name type="scientific">Puccinia striiformis f. sp. tritici PST-78</name>
    <dbReference type="NCBI Taxonomy" id="1165861"/>
    <lineage>
        <taxon>Eukaryota</taxon>
        <taxon>Fungi</taxon>
        <taxon>Dikarya</taxon>
        <taxon>Basidiomycota</taxon>
        <taxon>Pucciniomycotina</taxon>
        <taxon>Pucciniomycetes</taxon>
        <taxon>Pucciniales</taxon>
        <taxon>Pucciniaceae</taxon>
        <taxon>Puccinia</taxon>
    </lineage>
</organism>
<evidence type="ECO:0000313" key="2">
    <source>
        <dbReference type="EMBL" id="KNE91815.1"/>
    </source>
</evidence>
<reference evidence="3" key="1">
    <citation type="submission" date="2014-03" db="EMBL/GenBank/DDBJ databases">
        <title>The Genome Sequence of Puccinia striiformis f. sp. tritici PST-78.</title>
        <authorList>
            <consortium name="The Broad Institute Genome Sequencing Platform"/>
            <person name="Cuomo C."/>
            <person name="Hulbert S."/>
            <person name="Chen X."/>
            <person name="Walker B."/>
            <person name="Young S.K."/>
            <person name="Zeng Q."/>
            <person name="Gargeya S."/>
            <person name="Fitzgerald M."/>
            <person name="Haas B."/>
            <person name="Abouelleil A."/>
            <person name="Alvarado L."/>
            <person name="Arachchi H.M."/>
            <person name="Berlin A.M."/>
            <person name="Chapman S.B."/>
            <person name="Goldberg J."/>
            <person name="Griggs A."/>
            <person name="Gujja S."/>
            <person name="Hansen M."/>
            <person name="Howarth C."/>
            <person name="Imamovic A."/>
            <person name="Larimer J."/>
            <person name="McCowan C."/>
            <person name="Montmayeur A."/>
            <person name="Murphy C."/>
            <person name="Neiman D."/>
            <person name="Pearson M."/>
            <person name="Priest M."/>
            <person name="Roberts A."/>
            <person name="Saif S."/>
            <person name="Shea T."/>
            <person name="Sisk P."/>
            <person name="Sykes S."/>
            <person name="Wortman J."/>
            <person name="Nusbaum C."/>
            <person name="Birren B."/>
        </authorList>
    </citation>
    <scope>NUCLEOTIDE SEQUENCE [LARGE SCALE GENOMIC DNA]</scope>
    <source>
        <strain evidence="3">race PST-78</strain>
    </source>
</reference>
<dbReference type="Proteomes" id="UP000054564">
    <property type="component" value="Unassembled WGS sequence"/>
</dbReference>
<dbReference type="AlphaFoldDB" id="A0A0L0UXR5"/>
<feature type="region of interest" description="Disordered" evidence="1">
    <location>
        <begin position="110"/>
        <end position="142"/>
    </location>
</feature>
<name>A0A0L0UXR5_9BASI</name>
<gene>
    <name evidence="2" type="ORF">PSTG_14775</name>
</gene>
<keyword evidence="3" id="KW-1185">Reference proteome</keyword>
<proteinExistence type="predicted"/>
<sequence length="172" mass="19825">MRHRFHVSCIRVWFDEQLSQGYRRTCPLCRTTFPSAKMIARLPVENPPYSDRYMRNLARAHQLQLLELVSPAQPAVSVAQPRTSQTFSLIIPAVPRANIQRVSTVASHAATLPTRRSSPEDPAQVPTQLPKRSSPIASSRPRRITAVRVKIAKRPYRKRKVEYWQRFSTWPN</sequence>
<dbReference type="EMBL" id="AJIL01000187">
    <property type="protein sequence ID" value="KNE91815.1"/>
    <property type="molecule type" value="Genomic_DNA"/>
</dbReference>
<dbReference type="Gene3D" id="3.30.40.10">
    <property type="entry name" value="Zinc/RING finger domain, C3HC4 (zinc finger)"/>
    <property type="match status" value="1"/>
</dbReference>
<dbReference type="SUPFAM" id="SSF57850">
    <property type="entry name" value="RING/U-box"/>
    <property type="match status" value="1"/>
</dbReference>
<comment type="caution">
    <text evidence="2">The sequence shown here is derived from an EMBL/GenBank/DDBJ whole genome shotgun (WGS) entry which is preliminary data.</text>
</comment>
<protein>
    <submittedName>
        <fullName evidence="2">Uncharacterized protein</fullName>
    </submittedName>
</protein>
<evidence type="ECO:0000256" key="1">
    <source>
        <dbReference type="SAM" id="MobiDB-lite"/>
    </source>
</evidence>